<name>A0A9Q1KE72_9CARY</name>
<sequence length="164" mass="17812">MGKRPFLLSTDLPGARSPSWNEELVDAPLEDEHLDELSKEDEEVSHEVELVLVEATSAPGFDELGVERGLPCVPLASSSSGDLMQGVDLTEDARGGGVLAARPEGSAWFKTRHDIGNLFEFPRLILSGDIRHHPAINKGQEARELQMTALHLGTDQPLRNVPTG</sequence>
<evidence type="ECO:0000256" key="1">
    <source>
        <dbReference type="SAM" id="MobiDB-lite"/>
    </source>
</evidence>
<dbReference type="AlphaFoldDB" id="A0A9Q1KE72"/>
<gene>
    <name evidence="2" type="ORF">Cgig2_013694</name>
</gene>
<comment type="caution">
    <text evidence="2">The sequence shown here is derived from an EMBL/GenBank/DDBJ whole genome shotgun (WGS) entry which is preliminary data.</text>
</comment>
<dbReference type="EMBL" id="JAKOGI010000171">
    <property type="protein sequence ID" value="KAJ8441279.1"/>
    <property type="molecule type" value="Genomic_DNA"/>
</dbReference>
<accession>A0A9Q1KE72</accession>
<proteinExistence type="predicted"/>
<evidence type="ECO:0000313" key="3">
    <source>
        <dbReference type="Proteomes" id="UP001153076"/>
    </source>
</evidence>
<reference evidence="2" key="1">
    <citation type="submission" date="2022-04" db="EMBL/GenBank/DDBJ databases">
        <title>Carnegiea gigantea Genome sequencing and assembly v2.</title>
        <authorList>
            <person name="Copetti D."/>
            <person name="Sanderson M.J."/>
            <person name="Burquez A."/>
            <person name="Wojciechowski M.F."/>
        </authorList>
    </citation>
    <scope>NUCLEOTIDE SEQUENCE</scope>
    <source>
        <strain evidence="2">SGP5-SGP5p</strain>
        <tissue evidence="2">Aerial part</tissue>
    </source>
</reference>
<protein>
    <submittedName>
        <fullName evidence="2">Uncharacterized protein</fullName>
    </submittedName>
</protein>
<feature type="region of interest" description="Disordered" evidence="1">
    <location>
        <begin position="1"/>
        <end position="20"/>
    </location>
</feature>
<organism evidence="2 3">
    <name type="scientific">Carnegiea gigantea</name>
    <dbReference type="NCBI Taxonomy" id="171969"/>
    <lineage>
        <taxon>Eukaryota</taxon>
        <taxon>Viridiplantae</taxon>
        <taxon>Streptophyta</taxon>
        <taxon>Embryophyta</taxon>
        <taxon>Tracheophyta</taxon>
        <taxon>Spermatophyta</taxon>
        <taxon>Magnoliopsida</taxon>
        <taxon>eudicotyledons</taxon>
        <taxon>Gunneridae</taxon>
        <taxon>Pentapetalae</taxon>
        <taxon>Caryophyllales</taxon>
        <taxon>Cactineae</taxon>
        <taxon>Cactaceae</taxon>
        <taxon>Cactoideae</taxon>
        <taxon>Echinocereeae</taxon>
        <taxon>Carnegiea</taxon>
    </lineage>
</organism>
<evidence type="ECO:0000313" key="2">
    <source>
        <dbReference type="EMBL" id="KAJ8441279.1"/>
    </source>
</evidence>
<dbReference type="Proteomes" id="UP001153076">
    <property type="component" value="Unassembled WGS sequence"/>
</dbReference>
<keyword evidence="3" id="KW-1185">Reference proteome</keyword>